<organism evidence="2">
    <name type="scientific">marine sediment metagenome</name>
    <dbReference type="NCBI Taxonomy" id="412755"/>
    <lineage>
        <taxon>unclassified sequences</taxon>
        <taxon>metagenomes</taxon>
        <taxon>ecological metagenomes</taxon>
    </lineage>
</organism>
<evidence type="ECO:0000313" key="2">
    <source>
        <dbReference type="EMBL" id="KKN85337.1"/>
    </source>
</evidence>
<reference evidence="2" key="1">
    <citation type="journal article" date="2015" name="Nature">
        <title>Complex archaea that bridge the gap between prokaryotes and eukaryotes.</title>
        <authorList>
            <person name="Spang A."/>
            <person name="Saw J.H."/>
            <person name="Jorgensen S.L."/>
            <person name="Zaremba-Niedzwiedzka K."/>
            <person name="Martijn J."/>
            <person name="Lind A.E."/>
            <person name="van Eijk R."/>
            <person name="Schleper C."/>
            <person name="Guy L."/>
            <person name="Ettema T.J."/>
        </authorList>
    </citation>
    <scope>NUCLEOTIDE SEQUENCE</scope>
</reference>
<accession>A0A0F9UDB4</accession>
<dbReference type="EMBL" id="LAZR01000160">
    <property type="protein sequence ID" value="KKN85337.1"/>
    <property type="molecule type" value="Genomic_DNA"/>
</dbReference>
<feature type="transmembrane region" description="Helical" evidence="1">
    <location>
        <begin position="21"/>
        <end position="38"/>
    </location>
</feature>
<evidence type="ECO:0000256" key="1">
    <source>
        <dbReference type="SAM" id="Phobius"/>
    </source>
</evidence>
<proteinExistence type="predicted"/>
<keyword evidence="1" id="KW-0812">Transmembrane</keyword>
<sequence length="90" mass="10332">MSKLPGSPLFLERRSYRFRRMMDAVRLLPLLVLGFWMVPLLWPVPDPSAGDAVPMSHALRYVFGVWLAGIACCFLLWRRTARQIAQETQG</sequence>
<feature type="transmembrane region" description="Helical" evidence="1">
    <location>
        <begin position="58"/>
        <end position="77"/>
    </location>
</feature>
<keyword evidence="1" id="KW-1133">Transmembrane helix</keyword>
<protein>
    <submittedName>
        <fullName evidence="2">Uncharacterized protein</fullName>
    </submittedName>
</protein>
<keyword evidence="1" id="KW-0472">Membrane</keyword>
<name>A0A0F9UDB4_9ZZZZ</name>
<gene>
    <name evidence="2" type="ORF">LCGC14_0279950</name>
</gene>
<comment type="caution">
    <text evidence="2">The sequence shown here is derived from an EMBL/GenBank/DDBJ whole genome shotgun (WGS) entry which is preliminary data.</text>
</comment>
<dbReference type="AlphaFoldDB" id="A0A0F9UDB4"/>